<evidence type="ECO:0000256" key="1">
    <source>
        <dbReference type="ARBA" id="ARBA00022679"/>
    </source>
</evidence>
<dbReference type="SUPFAM" id="SSF56112">
    <property type="entry name" value="Protein kinase-like (PK-like)"/>
    <property type="match status" value="1"/>
</dbReference>
<reference evidence="8 9" key="2">
    <citation type="submission" date="2018-03" db="EMBL/GenBank/DDBJ databases">
        <authorList>
            <person name="Keele B.F."/>
        </authorList>
    </citation>
    <scope>NUCLEOTIDE SEQUENCE [LARGE SCALE GENOMIC DNA]</scope>
    <source>
        <strain evidence="8 9">D13</strain>
    </source>
</reference>
<dbReference type="KEGG" id="xba:C7S18_00995"/>
<dbReference type="PROSITE" id="PS00108">
    <property type="entry name" value="PROTEIN_KINASE_ST"/>
    <property type="match status" value="1"/>
</dbReference>
<evidence type="ECO:0000313" key="9">
    <source>
        <dbReference type="Proteomes" id="UP000241074"/>
    </source>
</evidence>
<evidence type="ECO:0000313" key="8">
    <source>
        <dbReference type="EMBL" id="AVP95859.1"/>
    </source>
</evidence>
<feature type="binding site" evidence="5">
    <location>
        <position position="114"/>
    </location>
    <ligand>
        <name>ATP</name>
        <dbReference type="ChEBI" id="CHEBI:30616"/>
    </ligand>
</feature>
<evidence type="ECO:0000256" key="3">
    <source>
        <dbReference type="ARBA" id="ARBA00022777"/>
    </source>
</evidence>
<organism evidence="8 9">
    <name type="scientific">Ahniella affigens</name>
    <dbReference type="NCBI Taxonomy" id="2021234"/>
    <lineage>
        <taxon>Bacteria</taxon>
        <taxon>Pseudomonadati</taxon>
        <taxon>Pseudomonadota</taxon>
        <taxon>Gammaproteobacteria</taxon>
        <taxon>Lysobacterales</taxon>
        <taxon>Rhodanobacteraceae</taxon>
        <taxon>Ahniella</taxon>
    </lineage>
</organism>
<reference evidence="8 9" key="1">
    <citation type="submission" date="2018-03" db="EMBL/GenBank/DDBJ databases">
        <title>Ahniella affigens gen. nov., sp. nov., a gammaproteobacterium isolated from sandy soil near a stream.</title>
        <authorList>
            <person name="Ko Y."/>
            <person name="Kim J.-H."/>
        </authorList>
    </citation>
    <scope>NUCLEOTIDE SEQUENCE [LARGE SCALE GENOMIC DNA]</scope>
    <source>
        <strain evidence="8 9">D13</strain>
    </source>
</reference>
<evidence type="ECO:0000256" key="6">
    <source>
        <dbReference type="SAM" id="Phobius"/>
    </source>
</evidence>
<keyword evidence="6" id="KW-1133">Transmembrane helix</keyword>
<dbReference type="EMBL" id="CP027860">
    <property type="protein sequence ID" value="AVP95859.1"/>
    <property type="molecule type" value="Genomic_DNA"/>
</dbReference>
<dbReference type="Proteomes" id="UP000241074">
    <property type="component" value="Chromosome"/>
</dbReference>
<keyword evidence="6" id="KW-0472">Membrane</keyword>
<dbReference type="Gene3D" id="1.25.40.10">
    <property type="entry name" value="Tetratricopeptide repeat domain"/>
    <property type="match status" value="2"/>
</dbReference>
<dbReference type="PROSITE" id="PS00107">
    <property type="entry name" value="PROTEIN_KINASE_ATP"/>
    <property type="match status" value="1"/>
</dbReference>
<protein>
    <recommendedName>
        <fullName evidence="7">Protein kinase domain-containing protein</fullName>
    </recommendedName>
</protein>
<dbReference type="Gene3D" id="1.10.510.10">
    <property type="entry name" value="Transferase(Phosphotransferase) domain 1"/>
    <property type="match status" value="1"/>
</dbReference>
<dbReference type="PROSITE" id="PS50011">
    <property type="entry name" value="PROTEIN_KINASE_DOM"/>
    <property type="match status" value="1"/>
</dbReference>
<keyword evidence="1" id="KW-0808">Transferase</keyword>
<gene>
    <name evidence="8" type="ORF">C7S18_00995</name>
</gene>
<sequence length="847" mass="93168">MSPEDLARIRAAFDAAVEHPESAWADVARSELADAPHLLGDALDLLDRETRLAKLRTQRAFDAALDDLTEQERQSWIGRRIGRFEIVAELGSGGMGRVFKARNLESPEQLVALKVVRPERFNRSLAERFSSERRILARLNHPGIAFFVDAGSHEGLAYISMELVDGIPLPEYARQQDLPLRGRLQLFMALLDAVAHAHRSFVIHRDIKSDNVLVRPDGCVKLLDFGIAKPLDTESLRTVTHERTFTPISAAPEQILGGAVTIATDVYALGVLLYELIAGRLPFEQSDRRPGELERLVLNVPPPAMRSRQDRRAGGVSESIPDDLERIVAKALRKEADSRYRSVEQLQADLGRFLANEPISVAGGGHTYRLRKFIARNRLAVSITALAIALISSALVVTIIQNQRIRAERDLSQTTLSVLEEAFRSADPSGLAGNRTTARDILDRSVDAIAPLEQKNPQAFVSLASTIAEAQLALGISEPATRLLDRALPIAEREAHPDRNRVLLQLARAEVEQTYVSVARNYLSRLDSAERDSGPALIVRGRIAMADKQWAEAEFLLKQALPKLPFGGSEWVFAQSKLAIAIAEGGALDRAEQRTEIAEHLYGRAFPDRQEVKAQLQLSRLEVMDTAGDHERLCEDGARVVNDIRTQIGIQTSVAGLAAARVGAACQRLGQNELAARYQRMALQGFEPTLGLEHPMTYRTHYNLALALARPKQRREDVVSEFRTAIAGAESDSASQRAVINLFRLQLSRELAKAGTDQSLRDALRAFSRPNDPVRVSDIPAGDHAEYGAWANYLFWSVDCANAHQPAPLNSSTACSASLQKASCQNLRDLLCGINDVAASTGPVSTR</sequence>
<dbReference type="PANTHER" id="PTHR43289">
    <property type="entry name" value="MITOGEN-ACTIVATED PROTEIN KINASE KINASE KINASE 20-RELATED"/>
    <property type="match status" value="1"/>
</dbReference>
<dbReference type="GO" id="GO:0005524">
    <property type="term" value="F:ATP binding"/>
    <property type="evidence" value="ECO:0007669"/>
    <property type="project" value="UniProtKB-UniRule"/>
</dbReference>
<evidence type="ECO:0000256" key="4">
    <source>
        <dbReference type="ARBA" id="ARBA00022840"/>
    </source>
</evidence>
<keyword evidence="6" id="KW-0812">Transmembrane</keyword>
<evidence type="ECO:0000256" key="5">
    <source>
        <dbReference type="PROSITE-ProRule" id="PRU10141"/>
    </source>
</evidence>
<dbReference type="GO" id="GO:0004674">
    <property type="term" value="F:protein serine/threonine kinase activity"/>
    <property type="evidence" value="ECO:0007669"/>
    <property type="project" value="TreeGrafter"/>
</dbReference>
<feature type="transmembrane region" description="Helical" evidence="6">
    <location>
        <begin position="379"/>
        <end position="400"/>
    </location>
</feature>
<dbReference type="PANTHER" id="PTHR43289:SF34">
    <property type="entry name" value="SERINE_THREONINE-PROTEIN KINASE YBDM-RELATED"/>
    <property type="match status" value="1"/>
</dbReference>
<dbReference type="Gene3D" id="3.30.200.20">
    <property type="entry name" value="Phosphorylase Kinase, domain 1"/>
    <property type="match status" value="1"/>
</dbReference>
<dbReference type="CDD" id="cd14014">
    <property type="entry name" value="STKc_PknB_like"/>
    <property type="match status" value="1"/>
</dbReference>
<dbReference type="InterPro" id="IPR017441">
    <property type="entry name" value="Protein_kinase_ATP_BS"/>
</dbReference>
<keyword evidence="9" id="KW-1185">Reference proteome</keyword>
<name>A0A2P1PM03_9GAMM</name>
<dbReference type="InterPro" id="IPR000719">
    <property type="entry name" value="Prot_kinase_dom"/>
</dbReference>
<keyword evidence="4 5" id="KW-0067">ATP-binding</keyword>
<proteinExistence type="predicted"/>
<dbReference type="SMART" id="SM00220">
    <property type="entry name" value="S_TKc"/>
    <property type="match status" value="1"/>
</dbReference>
<evidence type="ECO:0000256" key="2">
    <source>
        <dbReference type="ARBA" id="ARBA00022741"/>
    </source>
</evidence>
<dbReference type="InterPro" id="IPR011009">
    <property type="entry name" value="Kinase-like_dom_sf"/>
</dbReference>
<dbReference type="Pfam" id="PF00069">
    <property type="entry name" value="Pkinase"/>
    <property type="match status" value="1"/>
</dbReference>
<dbReference type="AlphaFoldDB" id="A0A2P1PM03"/>
<dbReference type="InterPro" id="IPR008271">
    <property type="entry name" value="Ser/Thr_kinase_AS"/>
</dbReference>
<dbReference type="OrthoDB" id="9783151at2"/>
<accession>A0A2P1PM03</accession>
<dbReference type="RefSeq" id="WP_106889788.1">
    <property type="nucleotide sequence ID" value="NZ_CP027860.1"/>
</dbReference>
<keyword evidence="2 5" id="KW-0547">Nucleotide-binding</keyword>
<feature type="domain" description="Protein kinase" evidence="7">
    <location>
        <begin position="84"/>
        <end position="354"/>
    </location>
</feature>
<keyword evidence="3" id="KW-0418">Kinase</keyword>
<evidence type="ECO:0000259" key="7">
    <source>
        <dbReference type="PROSITE" id="PS50011"/>
    </source>
</evidence>
<dbReference type="SUPFAM" id="SSF48452">
    <property type="entry name" value="TPR-like"/>
    <property type="match status" value="1"/>
</dbReference>
<dbReference type="InterPro" id="IPR011990">
    <property type="entry name" value="TPR-like_helical_dom_sf"/>
</dbReference>